<proteinExistence type="predicted"/>
<reference evidence="2" key="2">
    <citation type="journal article" date="2015" name="Data Brief">
        <title>Shoot transcriptome of the giant reed, Arundo donax.</title>
        <authorList>
            <person name="Barrero R.A."/>
            <person name="Guerrero F.D."/>
            <person name="Moolhuijzen P."/>
            <person name="Goolsby J.A."/>
            <person name="Tidwell J."/>
            <person name="Bellgard S.E."/>
            <person name="Bellgard M.I."/>
        </authorList>
    </citation>
    <scope>NUCLEOTIDE SEQUENCE</scope>
    <source>
        <tissue evidence="2">Shoot tissue taken approximately 20 cm above the soil surface</tissue>
    </source>
</reference>
<accession>A0A0A9ALD1</accession>
<sequence>MMCAAACRRRTGCWTSATPSSTASPRASSRPPGSAQSRRSRGNHTLWQSTAREDRCPAAPARRNGRSRSSMGRAVASRLTLW</sequence>
<evidence type="ECO:0000256" key="1">
    <source>
        <dbReference type="SAM" id="MobiDB-lite"/>
    </source>
</evidence>
<dbReference type="EMBL" id="GBRH01245391">
    <property type="protein sequence ID" value="JAD52504.1"/>
    <property type="molecule type" value="Transcribed_RNA"/>
</dbReference>
<evidence type="ECO:0000313" key="2">
    <source>
        <dbReference type="EMBL" id="JAD52504.1"/>
    </source>
</evidence>
<feature type="region of interest" description="Disordered" evidence="1">
    <location>
        <begin position="9"/>
        <end position="82"/>
    </location>
</feature>
<name>A0A0A9ALD1_ARUDO</name>
<reference evidence="2" key="1">
    <citation type="submission" date="2014-09" db="EMBL/GenBank/DDBJ databases">
        <authorList>
            <person name="Magalhaes I.L.F."/>
            <person name="Oliveira U."/>
            <person name="Santos F.R."/>
            <person name="Vidigal T.H.D.A."/>
            <person name="Brescovit A.D."/>
            <person name="Santos A.J."/>
        </authorList>
    </citation>
    <scope>NUCLEOTIDE SEQUENCE</scope>
    <source>
        <tissue evidence="2">Shoot tissue taken approximately 20 cm above the soil surface</tissue>
    </source>
</reference>
<feature type="compositionally biased region" description="Low complexity" evidence="1">
    <location>
        <begin position="15"/>
        <end position="37"/>
    </location>
</feature>
<dbReference type="AlphaFoldDB" id="A0A0A9ALD1"/>
<protein>
    <submittedName>
        <fullName evidence="2">Uncharacterized protein</fullName>
    </submittedName>
</protein>
<organism evidence="2">
    <name type="scientific">Arundo donax</name>
    <name type="common">Giant reed</name>
    <name type="synonym">Donax arundinaceus</name>
    <dbReference type="NCBI Taxonomy" id="35708"/>
    <lineage>
        <taxon>Eukaryota</taxon>
        <taxon>Viridiplantae</taxon>
        <taxon>Streptophyta</taxon>
        <taxon>Embryophyta</taxon>
        <taxon>Tracheophyta</taxon>
        <taxon>Spermatophyta</taxon>
        <taxon>Magnoliopsida</taxon>
        <taxon>Liliopsida</taxon>
        <taxon>Poales</taxon>
        <taxon>Poaceae</taxon>
        <taxon>PACMAD clade</taxon>
        <taxon>Arundinoideae</taxon>
        <taxon>Arundineae</taxon>
        <taxon>Arundo</taxon>
    </lineage>
</organism>